<dbReference type="CDD" id="cd20268">
    <property type="entry name" value="Complex1_LYR_SDHAF1_LYRM8"/>
    <property type="match status" value="1"/>
</dbReference>
<dbReference type="PANTHER" id="PTHR48022:SF31">
    <property type="entry name" value="HEXOSE TRANSPORTER"/>
    <property type="match status" value="1"/>
</dbReference>
<comment type="subcellular location">
    <subcellularLocation>
        <location evidence="1">Membrane</location>
        <topology evidence="1">Multi-pass membrane protein</topology>
    </subcellularLocation>
    <subcellularLocation>
        <location evidence="2">Mitochondrion</location>
    </subcellularLocation>
</comment>
<dbReference type="InterPro" id="IPR036259">
    <property type="entry name" value="MFS_trans_sf"/>
</dbReference>
<evidence type="ECO:0000256" key="1">
    <source>
        <dbReference type="ARBA" id="ARBA00004141"/>
    </source>
</evidence>
<evidence type="ECO:0000256" key="4">
    <source>
        <dbReference type="ARBA" id="ARBA00022448"/>
    </source>
</evidence>
<evidence type="ECO:0000256" key="2">
    <source>
        <dbReference type="ARBA" id="ARBA00004173"/>
    </source>
</evidence>
<feature type="compositionally biased region" description="Pro residues" evidence="10">
    <location>
        <begin position="1153"/>
        <end position="1162"/>
    </location>
</feature>
<feature type="transmembrane region" description="Helical" evidence="11">
    <location>
        <begin position="353"/>
        <end position="376"/>
    </location>
</feature>
<keyword evidence="9" id="KW-0175">Coiled coil</keyword>
<comment type="similarity">
    <text evidence="3">Belongs to the major facilitator superfamily. Sugar transporter (TC 2.A.1.1) family.</text>
</comment>
<dbReference type="GO" id="GO:0016020">
    <property type="term" value="C:membrane"/>
    <property type="evidence" value="ECO:0007669"/>
    <property type="project" value="UniProtKB-SubCell"/>
</dbReference>
<dbReference type="PROSITE" id="PS50850">
    <property type="entry name" value="MFS"/>
    <property type="match status" value="1"/>
</dbReference>
<keyword evidence="8 11" id="KW-0472">Membrane</keyword>
<dbReference type="InterPro" id="IPR050360">
    <property type="entry name" value="MFS_Sugar_Transporters"/>
</dbReference>
<dbReference type="InterPro" id="IPR005829">
    <property type="entry name" value="Sugar_transporter_CS"/>
</dbReference>
<dbReference type="Proteomes" id="UP000481858">
    <property type="component" value="Unassembled WGS sequence"/>
</dbReference>
<keyword evidence="14" id="KW-1185">Reference proteome</keyword>
<evidence type="ECO:0000256" key="5">
    <source>
        <dbReference type="ARBA" id="ARBA00022692"/>
    </source>
</evidence>
<feature type="compositionally biased region" description="Polar residues" evidence="10">
    <location>
        <begin position="1001"/>
        <end position="1011"/>
    </location>
</feature>
<feature type="compositionally biased region" description="Polar residues" evidence="10">
    <location>
        <begin position="679"/>
        <end position="689"/>
    </location>
</feature>
<feature type="region of interest" description="Disordered" evidence="10">
    <location>
        <begin position="750"/>
        <end position="800"/>
    </location>
</feature>
<feature type="region of interest" description="Disordered" evidence="10">
    <location>
        <begin position="1217"/>
        <end position="1262"/>
    </location>
</feature>
<evidence type="ECO:0000256" key="10">
    <source>
        <dbReference type="SAM" id="MobiDB-lite"/>
    </source>
</evidence>
<keyword evidence="4" id="KW-0813">Transport</keyword>
<feature type="compositionally biased region" description="Low complexity" evidence="10">
    <location>
        <begin position="1355"/>
        <end position="1370"/>
    </location>
</feature>
<evidence type="ECO:0000259" key="12">
    <source>
        <dbReference type="PROSITE" id="PS50850"/>
    </source>
</evidence>
<evidence type="ECO:0000256" key="7">
    <source>
        <dbReference type="ARBA" id="ARBA00023128"/>
    </source>
</evidence>
<name>A0A7C8IMH5_9PEZI</name>
<dbReference type="GO" id="GO:0005739">
    <property type="term" value="C:mitochondrion"/>
    <property type="evidence" value="ECO:0007669"/>
    <property type="project" value="UniProtKB-SubCell"/>
</dbReference>
<dbReference type="InterPro" id="IPR005828">
    <property type="entry name" value="MFS_sugar_transport-like"/>
</dbReference>
<dbReference type="InterPro" id="IPR003663">
    <property type="entry name" value="Sugar/inositol_transpt"/>
</dbReference>
<dbReference type="Pfam" id="PF00083">
    <property type="entry name" value="Sugar_tr"/>
    <property type="match status" value="1"/>
</dbReference>
<gene>
    <name evidence="13" type="ORF">GQX73_g8788</name>
</gene>
<comment type="caution">
    <text evidence="13">The sequence shown here is derived from an EMBL/GenBank/DDBJ whole genome shotgun (WGS) entry which is preliminary data.</text>
</comment>
<evidence type="ECO:0000313" key="14">
    <source>
        <dbReference type="Proteomes" id="UP000481858"/>
    </source>
</evidence>
<proteinExistence type="inferred from homology"/>
<feature type="transmembrane region" description="Helical" evidence="11">
    <location>
        <begin position="388"/>
        <end position="412"/>
    </location>
</feature>
<evidence type="ECO:0000313" key="13">
    <source>
        <dbReference type="EMBL" id="KAF2964783.1"/>
    </source>
</evidence>
<feature type="compositionally biased region" description="Low complexity" evidence="10">
    <location>
        <begin position="791"/>
        <end position="800"/>
    </location>
</feature>
<evidence type="ECO:0000256" key="11">
    <source>
        <dbReference type="SAM" id="Phobius"/>
    </source>
</evidence>
<feature type="region of interest" description="Disordered" evidence="10">
    <location>
        <begin position="995"/>
        <end position="1015"/>
    </location>
</feature>
<feature type="transmembrane region" description="Helical" evidence="11">
    <location>
        <begin position="35"/>
        <end position="57"/>
    </location>
</feature>
<dbReference type="GO" id="GO:0034553">
    <property type="term" value="P:mitochondrial respiratory chain complex II assembly"/>
    <property type="evidence" value="ECO:0007669"/>
    <property type="project" value="InterPro"/>
</dbReference>
<dbReference type="PROSITE" id="PS00216">
    <property type="entry name" value="SUGAR_TRANSPORT_1"/>
    <property type="match status" value="1"/>
</dbReference>
<feature type="transmembrane region" description="Helical" evidence="11">
    <location>
        <begin position="424"/>
        <end position="446"/>
    </location>
</feature>
<sequence length="1614" mass="178698">MGLAMVSGPPKQEGAEEPPAFEKVSWYKEPGLRKLYFYAFVLCIASATTGYDGSFLNAVQVFPQWQSYFGHPEGSELGLLVALYQIGSVVSIPLAPILCDNFGRKLPIIIGCVIMIAGAVIQTTASSIGAFMGGRVLMGFGNSLAQIASPMLLTEIAHPQHRGRLTAVYNTLWNAGAIIVSALSLGTNYIPSSWSWRIPALGQGLPSVVQIIFIWWVPESPRYLMAKDKHEKALDILARYHGNGNVNDPTVQFEYREIKETIKLEMEANSNSSYLDFFRTKGNRYRLMVLFSLGLFSQWSGNAIISNYSNVLYTQAGIESSEQKFGLQTGSTALSLLVSITMATLIDKFGRRPLFLTSTSGMFIVFIFWTLTSGLYGEHRSPGADKALIVFIWFFQIFYSIAWSGLLVGYAIEILPYKLRAKGLMILNITIQIALLLNAYANPVAFQAFGLNHSWRLYIIYTFWIGLELTFVYFMYVETKGPTLEELAKVIDGDDAKVADVDLAQIEKDVSRESHEVHEIAAKATRPHFESFARSEFDKHIKFDKRDFAAIEFLLRKGRRQLELYSTPGIKDIRSDPKPSHIVDPHTAGIPSYEPVNIDPDKDKALPGIEHLRCGPGLTDPWRQGRKTPNREKRFGVADPLAWDVINRSLTQQRRLSSLIGTGGPVATSVKESSKKTADASSRTSSQRRALNRFARELEKYADAASAAGKAPVITPTISESKASIHTVKPLVPYKDQFLAAGLAVTSAEQTRNLASKTPTHALARRNRSPHQHSNGPPQARKKLDPPGDGTSSSTSILTSCTSSGSYVEFSPPEGSMLHAIESLVPRRANTKPKYCHHTRKKLLSWFLKRPSGKDGSINGHHIQHVKGGQIKPNDLSSTQYERRRLQRKSHRLAMQSIPETQLWPKPPVPAKYVTSKKEPCVALTSDYCEQSDQGLHPVHEGGQYRSVNDAKQVPDNVGLRIKRDTTRGVLPKPYPEPIATIEEETEISAHPIENGAQGRCSHSTGQQERPSATEGLHRRLNAMSSVTHESSVPSLPFVARLAASTASTLQRALDDVRQKIDDQDEQAYKLLEKEVIKQEPPPIPQRDLRHHASHCALPRRPRSTEKFIYVKRNMPTVEASQSISKPLPPEPAPATQVTPEKAPDSKLSQPIRKPPPVPPPRAFTGKRKNAVAELAKAEEMLRDLDVFLNDYDDADIEDRDVIKGLQVAIHAAADDLYSPQKTMGRPRKRPREEPDERPLAAAPPTKTTMTEQPPDTEDPGLEFVNLLLGNDLDLDFDHPVQPGTRTQIHTQTTTTTEAPVSMRYHPWDYTSFGEVNFDSEPVDHAQIFSTNIDPALFISSGASEPPPTEVPALSPTNSNTTNSPESTGPAVATSSVSNCDCTTSLYSALDWMRKLPTEVEPAIRQARLAAKTAYEVVNCTQCGSQLPPTVQHQVGSPAMMQSYQNMMLLATLIPSIVHAYARILTVVDEETNRAVAERRKIAFKLNGFGGIWGRLGGDDEEWCGAQRNFSYREMEPVMWRLTVRALLKIDVYGISGCGNSSPDSDPFHLGLKDIVLLMENKAKARHALMDTMVDAGVWQKPNCFLGAGNPGEPPTCQRVIAIARTSVEQLYIP</sequence>
<keyword evidence="6 11" id="KW-1133">Transmembrane helix</keyword>
<evidence type="ECO:0000256" key="3">
    <source>
        <dbReference type="ARBA" id="ARBA00010992"/>
    </source>
</evidence>
<feature type="region of interest" description="Disordered" evidence="10">
    <location>
        <begin position="1339"/>
        <end position="1377"/>
    </location>
</feature>
<feature type="transmembrane region" description="Helical" evidence="11">
    <location>
        <begin position="458"/>
        <end position="477"/>
    </location>
</feature>
<keyword evidence="5 11" id="KW-0812">Transmembrane</keyword>
<evidence type="ECO:0000256" key="9">
    <source>
        <dbReference type="SAM" id="Coils"/>
    </source>
</evidence>
<keyword evidence="7" id="KW-0496">Mitochondrion</keyword>
<accession>A0A7C8IMH5</accession>
<dbReference type="SUPFAM" id="SSF103473">
    <property type="entry name" value="MFS general substrate transporter"/>
    <property type="match status" value="1"/>
</dbReference>
<dbReference type="NCBIfam" id="TIGR00879">
    <property type="entry name" value="SP"/>
    <property type="match status" value="1"/>
</dbReference>
<feature type="transmembrane region" description="Helical" evidence="11">
    <location>
        <begin position="106"/>
        <end position="131"/>
    </location>
</feature>
<feature type="transmembrane region" description="Helical" evidence="11">
    <location>
        <begin position="77"/>
        <end position="99"/>
    </location>
</feature>
<feature type="coiled-coil region" evidence="9">
    <location>
        <begin position="1047"/>
        <end position="1074"/>
    </location>
</feature>
<feature type="region of interest" description="Disordered" evidence="10">
    <location>
        <begin position="660"/>
        <end position="689"/>
    </location>
</feature>
<feature type="compositionally biased region" description="Polar residues" evidence="10">
    <location>
        <begin position="750"/>
        <end position="759"/>
    </location>
</feature>
<dbReference type="PANTHER" id="PTHR48022">
    <property type="entry name" value="PLASTIDIC GLUCOSE TRANSPORTER 4"/>
    <property type="match status" value="1"/>
</dbReference>
<dbReference type="Gene3D" id="1.20.1250.20">
    <property type="entry name" value="MFS general substrate transporter like domains"/>
    <property type="match status" value="1"/>
</dbReference>
<reference evidence="13 14" key="1">
    <citation type="submission" date="2019-12" db="EMBL/GenBank/DDBJ databases">
        <title>Draft genome sequence of the ascomycete Xylaria multiplex DSM 110363.</title>
        <authorList>
            <person name="Buettner E."/>
            <person name="Kellner H."/>
        </authorList>
    </citation>
    <scope>NUCLEOTIDE SEQUENCE [LARGE SCALE GENOMIC DNA]</scope>
    <source>
        <strain evidence="13 14">DSM 110363</strain>
    </source>
</reference>
<evidence type="ECO:0000256" key="6">
    <source>
        <dbReference type="ARBA" id="ARBA00022989"/>
    </source>
</evidence>
<feature type="region of interest" description="Disordered" evidence="10">
    <location>
        <begin position="1119"/>
        <end position="1165"/>
    </location>
</feature>
<dbReference type="InterPro" id="IPR020846">
    <property type="entry name" value="MFS_dom"/>
</dbReference>
<dbReference type="InParanoid" id="A0A7C8IMH5"/>
<dbReference type="InterPro" id="IPR045295">
    <property type="entry name" value="Complex1_LYR_SDHAF1_LYRM8"/>
</dbReference>
<dbReference type="GO" id="GO:0005351">
    <property type="term" value="F:carbohydrate:proton symporter activity"/>
    <property type="evidence" value="ECO:0007669"/>
    <property type="project" value="TreeGrafter"/>
</dbReference>
<dbReference type="OrthoDB" id="6133115at2759"/>
<feature type="domain" description="Major facilitator superfamily (MFS) profile" evidence="12">
    <location>
        <begin position="38"/>
        <end position="480"/>
    </location>
</feature>
<organism evidence="13 14">
    <name type="scientific">Xylaria multiplex</name>
    <dbReference type="NCBI Taxonomy" id="323545"/>
    <lineage>
        <taxon>Eukaryota</taxon>
        <taxon>Fungi</taxon>
        <taxon>Dikarya</taxon>
        <taxon>Ascomycota</taxon>
        <taxon>Pezizomycotina</taxon>
        <taxon>Sordariomycetes</taxon>
        <taxon>Xylariomycetidae</taxon>
        <taxon>Xylariales</taxon>
        <taxon>Xylariaceae</taxon>
        <taxon>Xylaria</taxon>
    </lineage>
</organism>
<dbReference type="FunFam" id="1.20.1250.20:FF:000117">
    <property type="entry name" value="MFS hexose transporter"/>
    <property type="match status" value="1"/>
</dbReference>
<protein>
    <recommendedName>
        <fullName evidence="12">Major facilitator superfamily (MFS) profile domain-containing protein</fullName>
    </recommendedName>
</protein>
<dbReference type="EMBL" id="WUBL01000137">
    <property type="protein sequence ID" value="KAF2964783.1"/>
    <property type="molecule type" value="Genomic_DNA"/>
</dbReference>
<evidence type="ECO:0000256" key="8">
    <source>
        <dbReference type="ARBA" id="ARBA00023136"/>
    </source>
</evidence>